<dbReference type="Pfam" id="PF05743">
    <property type="entry name" value="UEV"/>
    <property type="match status" value="1"/>
</dbReference>
<dbReference type="InterPro" id="IPR008883">
    <property type="entry name" value="UEV_N"/>
</dbReference>
<evidence type="ECO:0000313" key="3">
    <source>
        <dbReference type="RefSeq" id="XP_013401997.1"/>
    </source>
</evidence>
<dbReference type="STRING" id="7574.A0A1S3IUW8"/>
<dbReference type="GeneID" id="106167704"/>
<dbReference type="SUPFAM" id="SSF54495">
    <property type="entry name" value="UBC-like"/>
    <property type="match status" value="1"/>
</dbReference>
<organism evidence="2 3">
    <name type="scientific">Lingula anatina</name>
    <name type="common">Brachiopod</name>
    <name type="synonym">Lingula unguis</name>
    <dbReference type="NCBI Taxonomy" id="7574"/>
    <lineage>
        <taxon>Eukaryota</taxon>
        <taxon>Metazoa</taxon>
        <taxon>Spiralia</taxon>
        <taxon>Lophotrochozoa</taxon>
        <taxon>Brachiopoda</taxon>
        <taxon>Linguliformea</taxon>
        <taxon>Lingulata</taxon>
        <taxon>Lingulida</taxon>
        <taxon>Linguloidea</taxon>
        <taxon>Lingulidae</taxon>
        <taxon>Lingula</taxon>
    </lineage>
</organism>
<dbReference type="GO" id="GO:0043130">
    <property type="term" value="F:ubiquitin binding"/>
    <property type="evidence" value="ECO:0007669"/>
    <property type="project" value="TreeGrafter"/>
</dbReference>
<dbReference type="Gene3D" id="3.10.110.10">
    <property type="entry name" value="Ubiquitin Conjugating Enzyme"/>
    <property type="match status" value="1"/>
</dbReference>
<dbReference type="InterPro" id="IPR016135">
    <property type="entry name" value="UBQ-conjugating_enzyme/RWD"/>
</dbReference>
<dbReference type="PANTHER" id="PTHR23306:SF3">
    <property type="entry name" value="TUMOR SUPPRESSOR PROTEIN 101"/>
    <property type="match status" value="1"/>
</dbReference>
<sequence>MSSFSVIFFSNMSMYIGYLSKTCPKTSLHWKFTNLTSLRMLGIPLSNRLSSRSYYRCSTSEMAGSQGNDAYLRNALSKYQYQHLAKRDILQALSHFKDLKPNVDSFVFNDGNRKELLCLEGTIPVTYRGTTFNIPVCLWLLETHPHNPPMVYVKPTANMQIMSGQHVDTNGKVYLSYLHEWRHPQSDLLGLIQIMCIIFGDNPPVFRKEAEGTSPRAGYVHSPIGLSHPLAGRLFIISYTHP</sequence>
<dbReference type="AlphaFoldDB" id="A0A1S3IUW8"/>
<dbReference type="PANTHER" id="PTHR23306">
    <property type="entry name" value="TUMOR SUSCEPTIBILITY GENE 101 PROTEIN-RELATED"/>
    <property type="match status" value="1"/>
</dbReference>
<dbReference type="CDD" id="cd11685">
    <property type="entry name" value="UEV_TSG101-like"/>
    <property type="match status" value="1"/>
</dbReference>
<dbReference type="OrthoDB" id="306304at2759"/>
<dbReference type="KEGG" id="lak:106167704"/>
<keyword evidence="2" id="KW-1185">Reference proteome</keyword>
<reference evidence="3" key="1">
    <citation type="submission" date="2025-08" db="UniProtKB">
        <authorList>
            <consortium name="RefSeq"/>
        </authorList>
    </citation>
    <scope>IDENTIFICATION</scope>
    <source>
        <tissue evidence="3">Gonads</tissue>
    </source>
</reference>
<dbReference type="Proteomes" id="UP000085678">
    <property type="component" value="Unplaced"/>
</dbReference>
<accession>A0A1S3IUW8</accession>
<evidence type="ECO:0000259" key="1">
    <source>
        <dbReference type="PROSITE" id="PS51322"/>
    </source>
</evidence>
<gene>
    <name evidence="3" type="primary">LOC106167704</name>
</gene>
<dbReference type="InterPro" id="IPR052070">
    <property type="entry name" value="ESCRT-I_UEV_domain"/>
</dbReference>
<dbReference type="RefSeq" id="XP_013401997.1">
    <property type="nucleotide sequence ID" value="XM_013546543.1"/>
</dbReference>
<name>A0A1S3IUW8_LINAN</name>
<feature type="domain" description="UEV" evidence="1">
    <location>
        <begin position="66"/>
        <end position="209"/>
    </location>
</feature>
<protein>
    <submittedName>
        <fullName evidence="3">Tumor susceptibility gene 101 protein isoform X1</fullName>
    </submittedName>
</protein>
<dbReference type="InParanoid" id="A0A1S3IUW8"/>
<proteinExistence type="predicted"/>
<dbReference type="GO" id="GO:0008333">
    <property type="term" value="P:endosome to lysosome transport"/>
    <property type="evidence" value="ECO:0007669"/>
    <property type="project" value="TreeGrafter"/>
</dbReference>
<dbReference type="GO" id="GO:0015031">
    <property type="term" value="P:protein transport"/>
    <property type="evidence" value="ECO:0007669"/>
    <property type="project" value="InterPro"/>
</dbReference>
<dbReference type="PROSITE" id="PS51322">
    <property type="entry name" value="UEV"/>
    <property type="match status" value="1"/>
</dbReference>
<dbReference type="GO" id="GO:0000813">
    <property type="term" value="C:ESCRT I complex"/>
    <property type="evidence" value="ECO:0007669"/>
    <property type="project" value="TreeGrafter"/>
</dbReference>
<evidence type="ECO:0000313" key="2">
    <source>
        <dbReference type="Proteomes" id="UP000085678"/>
    </source>
</evidence>